<comment type="caution">
    <text evidence="1">The sequence shown here is derived from an EMBL/GenBank/DDBJ whole genome shotgun (WGS) entry which is preliminary data.</text>
</comment>
<dbReference type="InterPro" id="IPR008949">
    <property type="entry name" value="Isoprenoid_synthase_dom_sf"/>
</dbReference>
<dbReference type="AlphaFoldDB" id="X0W0S0"/>
<evidence type="ECO:0000313" key="1">
    <source>
        <dbReference type="EMBL" id="GAG24374.1"/>
    </source>
</evidence>
<dbReference type="Gene3D" id="1.10.600.10">
    <property type="entry name" value="Farnesyl Diphosphate Synthase"/>
    <property type="match status" value="1"/>
</dbReference>
<organism evidence="1">
    <name type="scientific">marine sediment metagenome</name>
    <dbReference type="NCBI Taxonomy" id="412755"/>
    <lineage>
        <taxon>unclassified sequences</taxon>
        <taxon>metagenomes</taxon>
        <taxon>ecological metagenomes</taxon>
    </lineage>
</organism>
<gene>
    <name evidence="1" type="ORF">S01H1_53465</name>
</gene>
<sequence>ERLRCCAVIGEVIQLANITRDLEKDYQRGVFYHPDLPGLEGVRREQRIREVRSQLVLRALRQAPEFRIFIESLPAPRISLARGAAMLLIITTYAYYWRAAQKAGLPAFDKHQRITRFGGALTWVKCVLSRRATSRFLRWLDETVVIAFDRCQPPASKLFIWEDGGFDVVKLVKKTPRDV</sequence>
<reference evidence="1" key="1">
    <citation type="journal article" date="2014" name="Front. Microbiol.">
        <title>High frequency of phylogenetically diverse reductive dehalogenase-homologous genes in deep subseafloor sedimentary metagenomes.</title>
        <authorList>
            <person name="Kawai M."/>
            <person name="Futagami T."/>
            <person name="Toyoda A."/>
            <person name="Takaki Y."/>
            <person name="Nishi S."/>
            <person name="Hori S."/>
            <person name="Arai W."/>
            <person name="Tsubouchi T."/>
            <person name="Morono Y."/>
            <person name="Uchiyama I."/>
            <person name="Ito T."/>
            <person name="Fujiyama A."/>
            <person name="Inagaki F."/>
            <person name="Takami H."/>
        </authorList>
    </citation>
    <scope>NUCLEOTIDE SEQUENCE</scope>
    <source>
        <strain evidence="1">Expedition CK06-06</strain>
    </source>
</reference>
<dbReference type="EMBL" id="BARS01034624">
    <property type="protein sequence ID" value="GAG24374.1"/>
    <property type="molecule type" value="Genomic_DNA"/>
</dbReference>
<proteinExistence type="predicted"/>
<feature type="non-terminal residue" evidence="1">
    <location>
        <position position="1"/>
    </location>
</feature>
<protein>
    <submittedName>
        <fullName evidence="1">Uncharacterized protein</fullName>
    </submittedName>
</protein>
<dbReference type="SUPFAM" id="SSF48576">
    <property type="entry name" value="Terpenoid synthases"/>
    <property type="match status" value="1"/>
</dbReference>
<name>X0W0S0_9ZZZZ</name>
<accession>X0W0S0</accession>